<evidence type="ECO:0000313" key="2">
    <source>
        <dbReference type="EMBL" id="KHQ51116.1"/>
    </source>
</evidence>
<dbReference type="OrthoDB" id="9807742at2"/>
<dbReference type="RefSeq" id="WP_052244760.1">
    <property type="nucleotide sequence ID" value="NZ_JSUQ01000020.1"/>
</dbReference>
<dbReference type="Proteomes" id="UP000030960">
    <property type="component" value="Unassembled WGS sequence"/>
</dbReference>
<reference evidence="2 3" key="1">
    <citation type="submission" date="2014-10" db="EMBL/GenBank/DDBJ databases">
        <title>Genome sequence of Ponticoccus sp. strain UMTAT08 isolated from clonal culture of toxic dinoflagellate Alexandrium tamiyavanichii.</title>
        <authorList>
            <person name="Gan H.Y."/>
            <person name="Muhd D.-D."/>
            <person name="Mohd Noor M.E."/>
            <person name="Yeong Y.S."/>
            <person name="Usup G."/>
        </authorList>
    </citation>
    <scope>NUCLEOTIDE SEQUENCE [LARGE SCALE GENOMIC DNA]</scope>
    <source>
        <strain evidence="2 3">UMTAT08</strain>
    </source>
</reference>
<protein>
    <recommendedName>
        <fullName evidence="4">Helix-turn-helix domain-containing protein</fullName>
    </recommendedName>
</protein>
<evidence type="ECO:0000256" key="1">
    <source>
        <dbReference type="SAM" id="MobiDB-lite"/>
    </source>
</evidence>
<proteinExistence type="predicted"/>
<keyword evidence="3" id="KW-1185">Reference proteome</keyword>
<feature type="region of interest" description="Disordered" evidence="1">
    <location>
        <begin position="1"/>
        <end position="22"/>
    </location>
</feature>
<dbReference type="SUPFAM" id="SSF46689">
    <property type="entry name" value="Homeodomain-like"/>
    <property type="match status" value="1"/>
</dbReference>
<dbReference type="EMBL" id="JSUQ01000020">
    <property type="protein sequence ID" value="KHQ51116.1"/>
    <property type="molecule type" value="Genomic_DNA"/>
</dbReference>
<dbReference type="InterPro" id="IPR009057">
    <property type="entry name" value="Homeodomain-like_sf"/>
</dbReference>
<accession>A0A0B3S363</accession>
<sequence>MPDRDEKGRWLVGHGQPGPGRRPVYNEGLNKIAYQLALAGKTNEEIAEVFGVSVKVLYDWQAQYIAFRDALHRGRTIADGEAAESAHIAVCGGIIREQRTYRDAEGNILKTVEVVKEVPPDANAALKWLERRQRGMWSGEDGQPVRGEHDEPVNLADMPDDELRERLEMYRRRRESEKGDTS</sequence>
<evidence type="ECO:0008006" key="4">
    <source>
        <dbReference type="Google" id="ProtNLM"/>
    </source>
</evidence>
<evidence type="ECO:0000313" key="3">
    <source>
        <dbReference type="Proteomes" id="UP000030960"/>
    </source>
</evidence>
<gene>
    <name evidence="2" type="ORF">OA50_04487</name>
</gene>
<name>A0A0B3S363_9RHOB</name>
<comment type="caution">
    <text evidence="2">The sequence shown here is derived from an EMBL/GenBank/DDBJ whole genome shotgun (WGS) entry which is preliminary data.</text>
</comment>
<feature type="region of interest" description="Disordered" evidence="1">
    <location>
        <begin position="137"/>
        <end position="163"/>
    </location>
</feature>
<organism evidence="2 3">
    <name type="scientific">Mameliella alba</name>
    <dbReference type="NCBI Taxonomy" id="561184"/>
    <lineage>
        <taxon>Bacteria</taxon>
        <taxon>Pseudomonadati</taxon>
        <taxon>Pseudomonadota</taxon>
        <taxon>Alphaproteobacteria</taxon>
        <taxon>Rhodobacterales</taxon>
        <taxon>Roseobacteraceae</taxon>
        <taxon>Mameliella</taxon>
    </lineage>
</organism>
<dbReference type="AlphaFoldDB" id="A0A0B3S363"/>